<evidence type="ECO:0000313" key="2">
    <source>
        <dbReference type="EMBL" id="APH05779.1"/>
    </source>
</evidence>
<reference evidence="2 3" key="1">
    <citation type="journal article" date="2016" name="Sci. Rep.">
        <title>Complete genome sequence and transcriptomic analysis of a novel marine strain Bacillus weihaiensis reveals the mechanism of brown algae degradation.</title>
        <authorList>
            <person name="Zhu Y."/>
            <person name="Chen P."/>
            <person name="Bao Y."/>
            <person name="Men Y."/>
            <person name="Zeng Y."/>
            <person name="Yang J."/>
            <person name="Sun J."/>
            <person name="Sun Y."/>
        </authorList>
    </citation>
    <scope>NUCLEOTIDE SEQUENCE [LARGE SCALE GENOMIC DNA]</scope>
    <source>
        <strain evidence="2 3">Alg07</strain>
    </source>
</reference>
<proteinExistence type="predicted"/>
<dbReference type="Proteomes" id="UP000181936">
    <property type="component" value="Chromosome"/>
</dbReference>
<keyword evidence="3" id="KW-1185">Reference proteome</keyword>
<dbReference type="KEGG" id="bwh:A9C19_14140"/>
<gene>
    <name evidence="2" type="ORF">A9C19_14140</name>
</gene>
<accession>A0A1L3MTX7</accession>
<keyword evidence="1" id="KW-0175">Coiled coil</keyword>
<sequence length="91" mass="10765">MLFELNSLIDKTRVCDNAIKAVVLRYKADNKALNTLSVNRNESDKEVISQVEVKEVKEIVRQQNELLQELMKKMDQQQKYIEERLEKQGER</sequence>
<dbReference type="AlphaFoldDB" id="A0A1L3MTX7"/>
<dbReference type="OrthoDB" id="2456581at2"/>
<evidence type="ECO:0000256" key="1">
    <source>
        <dbReference type="SAM" id="Coils"/>
    </source>
</evidence>
<organism evidence="2 3">
    <name type="scientific">Bacillus weihaiensis</name>
    <dbReference type="NCBI Taxonomy" id="1547283"/>
    <lineage>
        <taxon>Bacteria</taxon>
        <taxon>Bacillati</taxon>
        <taxon>Bacillota</taxon>
        <taxon>Bacilli</taxon>
        <taxon>Bacillales</taxon>
        <taxon>Bacillaceae</taxon>
        <taxon>Bacillus</taxon>
    </lineage>
</organism>
<dbReference type="EMBL" id="CP016020">
    <property type="protein sequence ID" value="APH05779.1"/>
    <property type="molecule type" value="Genomic_DNA"/>
</dbReference>
<evidence type="ECO:0000313" key="3">
    <source>
        <dbReference type="Proteomes" id="UP000181936"/>
    </source>
</evidence>
<protein>
    <submittedName>
        <fullName evidence="2">Uncharacterized protein</fullName>
    </submittedName>
</protein>
<feature type="coiled-coil region" evidence="1">
    <location>
        <begin position="53"/>
        <end position="87"/>
    </location>
</feature>
<name>A0A1L3MTX7_9BACI</name>
<dbReference type="RefSeq" id="WP_072580572.1">
    <property type="nucleotide sequence ID" value="NZ_CP016020.1"/>
</dbReference>